<feature type="region of interest" description="Disordered" evidence="1">
    <location>
        <begin position="54"/>
        <end position="74"/>
    </location>
</feature>
<accession>A0A656PLT1</accession>
<dbReference type="EMBL" id="DQFB01000003">
    <property type="protein sequence ID" value="HCQ40378.1"/>
    <property type="molecule type" value="Genomic_DNA"/>
</dbReference>
<feature type="compositionally biased region" description="Polar residues" evidence="1">
    <location>
        <begin position="58"/>
        <end position="74"/>
    </location>
</feature>
<sequence>MPGDFKKLIPILVVLVFAFAGSYFAFLQYNPEIQNGGGDVKGAKISQESELPMPISSEKISSSRTLNSQQTTFQTKKSPEEVMMFYQNVFSDKNWTPESDKREGGIFVTTYNDQDLLATVTITRQPDDEYTTVSLKMSRR</sequence>
<gene>
    <name evidence="2" type="ORF">DIU24_01545</name>
</gene>
<name>A0A656PLT1_UNCKA</name>
<reference evidence="2 3" key="1">
    <citation type="journal article" date="2018" name="Nat. Biotechnol.">
        <title>A standardized bacterial taxonomy based on genome phylogeny substantially revises the tree of life.</title>
        <authorList>
            <person name="Parks D.H."/>
            <person name="Chuvochina M."/>
            <person name="Waite D.W."/>
            <person name="Rinke C."/>
            <person name="Skarshewski A."/>
            <person name="Chaumeil P.A."/>
            <person name="Hugenholtz P."/>
        </authorList>
    </citation>
    <scope>NUCLEOTIDE SEQUENCE [LARGE SCALE GENOMIC DNA]</scope>
    <source>
        <strain evidence="2">UBA12021</strain>
    </source>
</reference>
<evidence type="ECO:0000313" key="3">
    <source>
        <dbReference type="Proteomes" id="UP000262056"/>
    </source>
</evidence>
<comment type="caution">
    <text evidence="2">The sequence shown here is derived from an EMBL/GenBank/DDBJ whole genome shotgun (WGS) entry which is preliminary data.</text>
</comment>
<protein>
    <submittedName>
        <fullName evidence="2">Uncharacterized protein</fullName>
    </submittedName>
</protein>
<proteinExistence type="predicted"/>
<evidence type="ECO:0000313" key="2">
    <source>
        <dbReference type="EMBL" id="HCQ40378.1"/>
    </source>
</evidence>
<evidence type="ECO:0000256" key="1">
    <source>
        <dbReference type="SAM" id="MobiDB-lite"/>
    </source>
</evidence>
<dbReference type="Proteomes" id="UP000262056">
    <property type="component" value="Unassembled WGS sequence"/>
</dbReference>
<dbReference type="AlphaFoldDB" id="A0A656PLT1"/>
<organism evidence="2 3">
    <name type="scientific">candidate division WWE3 bacterium</name>
    <dbReference type="NCBI Taxonomy" id="2053526"/>
    <lineage>
        <taxon>Bacteria</taxon>
        <taxon>Katanobacteria</taxon>
    </lineage>
</organism>